<keyword evidence="2" id="KW-1185">Reference proteome</keyword>
<gene>
    <name evidence="1" type="ORF">AKJ48_03170</name>
</gene>
<sequence length="105" mass="12312">MSEYRFDGLPEFISRRTRVRLLELINGKLGSLSVIAERLGVSRWAVCKWFDPSEAHPNNQNTRKIIELAIRLDRIGTREILLDEALEYLELVRSRFNENYSANNF</sequence>
<reference evidence="1 2" key="1">
    <citation type="journal article" date="2016" name="Sci. Rep.">
        <title>Metabolic traits of an uncultured archaeal lineage -MSBL1- from brine pools of the Red Sea.</title>
        <authorList>
            <person name="Mwirichia R."/>
            <person name="Alam I."/>
            <person name="Rashid M."/>
            <person name="Vinu M."/>
            <person name="Ba-Alawi W."/>
            <person name="Anthony Kamau A."/>
            <person name="Kamanda Ngugi D."/>
            <person name="Goker M."/>
            <person name="Klenk H.P."/>
            <person name="Bajic V."/>
            <person name="Stingl U."/>
        </authorList>
    </citation>
    <scope>NUCLEOTIDE SEQUENCE [LARGE SCALE GENOMIC DNA]</scope>
    <source>
        <strain evidence="1">SCGC-AAA261O19</strain>
    </source>
</reference>
<evidence type="ECO:0000313" key="1">
    <source>
        <dbReference type="EMBL" id="KXB04276.1"/>
    </source>
</evidence>
<organism evidence="1 2">
    <name type="scientific">candidate division MSBL1 archaeon SCGC-AAA261O19</name>
    <dbReference type="NCBI Taxonomy" id="1698277"/>
    <lineage>
        <taxon>Archaea</taxon>
        <taxon>Methanobacteriati</taxon>
        <taxon>Methanobacteriota</taxon>
        <taxon>candidate division MSBL1</taxon>
    </lineage>
</organism>
<comment type="caution">
    <text evidence="1">The sequence shown here is derived from an EMBL/GenBank/DDBJ whole genome shotgun (WGS) entry which is preliminary data.</text>
</comment>
<evidence type="ECO:0000313" key="2">
    <source>
        <dbReference type="Proteomes" id="UP000070076"/>
    </source>
</evidence>
<name>A0A133VCU4_9EURY</name>
<proteinExistence type="predicted"/>
<protein>
    <recommendedName>
        <fullName evidence="3">HTH cro/C1-type domain-containing protein</fullName>
    </recommendedName>
</protein>
<dbReference type="EMBL" id="LHYB01000044">
    <property type="protein sequence ID" value="KXB04276.1"/>
    <property type="molecule type" value="Genomic_DNA"/>
</dbReference>
<dbReference type="Proteomes" id="UP000070076">
    <property type="component" value="Unassembled WGS sequence"/>
</dbReference>
<accession>A0A133VCU4</accession>
<dbReference type="AlphaFoldDB" id="A0A133VCU4"/>
<evidence type="ECO:0008006" key="3">
    <source>
        <dbReference type="Google" id="ProtNLM"/>
    </source>
</evidence>